<dbReference type="GO" id="GO:0004674">
    <property type="term" value="F:protein serine/threonine kinase activity"/>
    <property type="evidence" value="ECO:0007669"/>
    <property type="project" value="UniProtKB-EC"/>
</dbReference>
<feature type="compositionally biased region" description="Basic residues" evidence="8">
    <location>
        <begin position="507"/>
        <end position="518"/>
    </location>
</feature>
<keyword evidence="11" id="KW-1185">Reference proteome</keyword>
<dbReference type="HOGENOM" id="CLU_036498_0_0_1"/>
<name>A0A0D2CDT2_9EURO</name>
<dbReference type="InterPro" id="IPR050660">
    <property type="entry name" value="NEK_Ser/Thr_kinase"/>
</dbReference>
<keyword evidence="6 7" id="KW-0067">ATP-binding</keyword>
<dbReference type="GeneID" id="27347276"/>
<organism evidence="10 11">
    <name type="scientific">Cladophialophora immunda</name>
    <dbReference type="NCBI Taxonomy" id="569365"/>
    <lineage>
        <taxon>Eukaryota</taxon>
        <taxon>Fungi</taxon>
        <taxon>Dikarya</taxon>
        <taxon>Ascomycota</taxon>
        <taxon>Pezizomycotina</taxon>
        <taxon>Eurotiomycetes</taxon>
        <taxon>Chaetothyriomycetidae</taxon>
        <taxon>Chaetothyriales</taxon>
        <taxon>Herpotrichiellaceae</taxon>
        <taxon>Cladophialophora</taxon>
    </lineage>
</organism>
<dbReference type="Pfam" id="PF00069">
    <property type="entry name" value="Pkinase"/>
    <property type="match status" value="1"/>
</dbReference>
<dbReference type="Proteomes" id="UP000054466">
    <property type="component" value="Unassembled WGS sequence"/>
</dbReference>
<evidence type="ECO:0000256" key="1">
    <source>
        <dbReference type="ARBA" id="ARBA00010886"/>
    </source>
</evidence>
<evidence type="ECO:0000313" key="11">
    <source>
        <dbReference type="Proteomes" id="UP000054466"/>
    </source>
</evidence>
<feature type="compositionally biased region" description="Polar residues" evidence="8">
    <location>
        <begin position="519"/>
        <end position="530"/>
    </location>
</feature>
<evidence type="ECO:0000256" key="4">
    <source>
        <dbReference type="ARBA" id="ARBA00022741"/>
    </source>
</evidence>
<dbReference type="PROSITE" id="PS00108">
    <property type="entry name" value="PROTEIN_KINASE_ST"/>
    <property type="match status" value="1"/>
</dbReference>
<evidence type="ECO:0000256" key="8">
    <source>
        <dbReference type="SAM" id="MobiDB-lite"/>
    </source>
</evidence>
<dbReference type="STRING" id="569365.A0A0D2CDT2"/>
<dbReference type="SUPFAM" id="SSF56112">
    <property type="entry name" value="Protein kinase-like (PK-like)"/>
    <property type="match status" value="1"/>
</dbReference>
<keyword evidence="4 7" id="KW-0547">Nucleotide-binding</keyword>
<evidence type="ECO:0000256" key="7">
    <source>
        <dbReference type="PROSITE-ProRule" id="PRU10141"/>
    </source>
</evidence>
<feature type="region of interest" description="Disordered" evidence="8">
    <location>
        <begin position="507"/>
        <end position="551"/>
    </location>
</feature>
<feature type="binding site" evidence="7">
    <location>
        <position position="104"/>
    </location>
    <ligand>
        <name>ATP</name>
        <dbReference type="ChEBI" id="CHEBI:30616"/>
    </ligand>
</feature>
<dbReference type="PANTHER" id="PTHR43671:SF13">
    <property type="entry name" value="SERINE_THREONINE-PROTEIN KINASE NEK2"/>
    <property type="match status" value="1"/>
</dbReference>
<proteinExistence type="inferred from homology"/>
<dbReference type="RefSeq" id="XP_016248631.1">
    <property type="nucleotide sequence ID" value="XM_016395212.1"/>
</dbReference>
<reference evidence="10 11" key="1">
    <citation type="submission" date="2015-01" db="EMBL/GenBank/DDBJ databases">
        <title>The Genome Sequence of Cladophialophora immunda CBS83496.</title>
        <authorList>
            <consortium name="The Broad Institute Genomics Platform"/>
            <person name="Cuomo C."/>
            <person name="de Hoog S."/>
            <person name="Gorbushina A."/>
            <person name="Stielow B."/>
            <person name="Teixiera M."/>
            <person name="Abouelleil A."/>
            <person name="Chapman S.B."/>
            <person name="Priest M."/>
            <person name="Young S.K."/>
            <person name="Wortman J."/>
            <person name="Nusbaum C."/>
            <person name="Birren B."/>
        </authorList>
    </citation>
    <scope>NUCLEOTIDE SEQUENCE [LARGE SCALE GENOMIC DNA]</scope>
    <source>
        <strain evidence="10 11">CBS 83496</strain>
    </source>
</reference>
<evidence type="ECO:0000313" key="10">
    <source>
        <dbReference type="EMBL" id="KIW28415.1"/>
    </source>
</evidence>
<dbReference type="SMART" id="SM00220">
    <property type="entry name" value="S_TKc"/>
    <property type="match status" value="1"/>
</dbReference>
<gene>
    <name evidence="10" type="ORF">PV07_08082</name>
</gene>
<dbReference type="PROSITE" id="PS50011">
    <property type="entry name" value="PROTEIN_KINASE_DOM"/>
    <property type="match status" value="1"/>
</dbReference>
<dbReference type="AlphaFoldDB" id="A0A0D2CDT2"/>
<accession>A0A0D2CDT2</accession>
<sequence>MTLDRFRVDWDPNALQTFFSDSDERDAVAPSPIKHFFSWQELRSSGRLTSVGSRFQHLFSSKLDIPDEDEWCFERPLGKGSFGAAALYTKWNDRQEKTDAFVLKVTDFEPGQFLPATSRKIFLTDEAAIMAQTNNLGSDNLVRLRQYKVDRQFCRYYLEFCEFDTLETLRLRYKAWNKYLPEAFLWHTFHFLAQAYLDFCTGPYRSLKFWNFGEILSGQYLLHNDIKTDNIFLGMNATKDEGTIWYPVPKIGDFGLAITTNADELTTNTAQALQRGTVVWSPPEQRIRHMQDWRMYHFDGDVNPRFPSNRDTSLHRIRPEANIWAIGAVMWSLMTMGEIDELSEKVDDILLGEGPAWRTFDGTNVLHTVDPEIMSRYSLELIELIQECTSLRPADRPPPNRLVQDILENLQKCFAREEEVFRQTQDPTPLIVAFDQNQINDFPDGGANFTKRSYFWDDFADHLLWGPKELDLLCPPAAPQFLNFDDRWPLPLRRKINERWRQAVLKRDRRAAQSRHGRTTPSNVLQNPETRQFDQHSADQPDAQPRKRARL</sequence>
<keyword evidence="3" id="KW-0808">Transferase</keyword>
<feature type="domain" description="Protein kinase" evidence="9">
    <location>
        <begin position="71"/>
        <end position="410"/>
    </location>
</feature>
<evidence type="ECO:0000256" key="5">
    <source>
        <dbReference type="ARBA" id="ARBA00022777"/>
    </source>
</evidence>
<comment type="similarity">
    <text evidence="1">Belongs to the protein kinase superfamily. NEK Ser/Thr protein kinase family. NIMA subfamily.</text>
</comment>
<dbReference type="PROSITE" id="PS00107">
    <property type="entry name" value="PROTEIN_KINASE_ATP"/>
    <property type="match status" value="1"/>
</dbReference>
<protein>
    <recommendedName>
        <fullName evidence="2">non-specific serine/threonine protein kinase</fullName>
        <ecNumber evidence="2">2.7.11.1</ecNumber>
    </recommendedName>
</protein>
<dbReference type="InterPro" id="IPR008271">
    <property type="entry name" value="Ser/Thr_kinase_AS"/>
</dbReference>
<dbReference type="InterPro" id="IPR017441">
    <property type="entry name" value="Protein_kinase_ATP_BS"/>
</dbReference>
<dbReference type="GO" id="GO:0005524">
    <property type="term" value="F:ATP binding"/>
    <property type="evidence" value="ECO:0007669"/>
    <property type="project" value="UniProtKB-UniRule"/>
</dbReference>
<evidence type="ECO:0000256" key="2">
    <source>
        <dbReference type="ARBA" id="ARBA00012513"/>
    </source>
</evidence>
<dbReference type="Gene3D" id="1.10.510.10">
    <property type="entry name" value="Transferase(Phosphotransferase) domain 1"/>
    <property type="match status" value="1"/>
</dbReference>
<dbReference type="EC" id="2.7.11.1" evidence="2"/>
<dbReference type="PANTHER" id="PTHR43671">
    <property type="entry name" value="SERINE/THREONINE-PROTEIN KINASE NEK"/>
    <property type="match status" value="1"/>
</dbReference>
<dbReference type="OrthoDB" id="310217at2759"/>
<evidence type="ECO:0000256" key="3">
    <source>
        <dbReference type="ARBA" id="ARBA00022679"/>
    </source>
</evidence>
<dbReference type="EMBL" id="KN847043">
    <property type="protein sequence ID" value="KIW28415.1"/>
    <property type="molecule type" value="Genomic_DNA"/>
</dbReference>
<evidence type="ECO:0000259" key="9">
    <source>
        <dbReference type="PROSITE" id="PS50011"/>
    </source>
</evidence>
<dbReference type="VEuPathDB" id="FungiDB:PV07_08082"/>
<dbReference type="InterPro" id="IPR011009">
    <property type="entry name" value="Kinase-like_dom_sf"/>
</dbReference>
<keyword evidence="5" id="KW-0418">Kinase</keyword>
<dbReference type="InterPro" id="IPR000719">
    <property type="entry name" value="Prot_kinase_dom"/>
</dbReference>
<evidence type="ECO:0000256" key="6">
    <source>
        <dbReference type="ARBA" id="ARBA00022840"/>
    </source>
</evidence>